<feature type="region of interest" description="Disordered" evidence="1">
    <location>
        <begin position="23"/>
        <end position="81"/>
    </location>
</feature>
<protein>
    <submittedName>
        <fullName evidence="2">Uncharacterized protein</fullName>
    </submittedName>
</protein>
<keyword evidence="3" id="KW-1185">Reference proteome</keyword>
<dbReference type="Proteomes" id="UP001497472">
    <property type="component" value="Unassembled WGS sequence"/>
</dbReference>
<organism evidence="2 3">
    <name type="scientific">Leptosia nina</name>
    <dbReference type="NCBI Taxonomy" id="320188"/>
    <lineage>
        <taxon>Eukaryota</taxon>
        <taxon>Metazoa</taxon>
        <taxon>Ecdysozoa</taxon>
        <taxon>Arthropoda</taxon>
        <taxon>Hexapoda</taxon>
        <taxon>Insecta</taxon>
        <taxon>Pterygota</taxon>
        <taxon>Neoptera</taxon>
        <taxon>Endopterygota</taxon>
        <taxon>Lepidoptera</taxon>
        <taxon>Glossata</taxon>
        <taxon>Ditrysia</taxon>
        <taxon>Papilionoidea</taxon>
        <taxon>Pieridae</taxon>
        <taxon>Pierinae</taxon>
        <taxon>Leptosia</taxon>
    </lineage>
</organism>
<reference evidence="2 3" key="1">
    <citation type="submission" date="2023-11" db="EMBL/GenBank/DDBJ databases">
        <authorList>
            <person name="Okamura Y."/>
        </authorList>
    </citation>
    <scope>NUCLEOTIDE SEQUENCE [LARGE SCALE GENOMIC DNA]</scope>
</reference>
<evidence type="ECO:0000256" key="1">
    <source>
        <dbReference type="SAM" id="MobiDB-lite"/>
    </source>
</evidence>
<dbReference type="AlphaFoldDB" id="A0AAV1J702"/>
<sequence length="200" mass="22349">MEGRFARPLAKVLSKAQVNWLVMASPPGGAGAPRDESPRPQPPPTPRNGTSPTEQGALTIVRRSSSKSKPESSPPTDEQLDQLDLDTEHLPAIDTPDACDKAALRLRYLLRQINRGEIPVEILQKNIQYAAKVLEAVYIDETKVRRPVEQPRQATTLQTRRLRTPCWASSVEKHEAKLIPLHQRRQWPSSRASLLSTLCD</sequence>
<proteinExistence type="predicted"/>
<dbReference type="EMBL" id="CAVLEF010000005">
    <property type="protein sequence ID" value="CAK1544242.1"/>
    <property type="molecule type" value="Genomic_DNA"/>
</dbReference>
<accession>A0AAV1J702</accession>
<evidence type="ECO:0000313" key="3">
    <source>
        <dbReference type="Proteomes" id="UP001497472"/>
    </source>
</evidence>
<comment type="caution">
    <text evidence="2">The sequence shown here is derived from an EMBL/GenBank/DDBJ whole genome shotgun (WGS) entry which is preliminary data.</text>
</comment>
<evidence type="ECO:0000313" key="2">
    <source>
        <dbReference type="EMBL" id="CAK1544242.1"/>
    </source>
</evidence>
<name>A0AAV1J702_9NEOP</name>
<gene>
    <name evidence="2" type="ORF">LNINA_LOCUS4004</name>
</gene>